<dbReference type="AlphaFoldDB" id="A0A9Q0KWG2"/>
<proteinExistence type="predicted"/>
<dbReference type="EMBL" id="JAMYWD010000002">
    <property type="protein sequence ID" value="KAJ4977957.1"/>
    <property type="molecule type" value="Genomic_DNA"/>
</dbReference>
<feature type="compositionally biased region" description="Polar residues" evidence="1">
    <location>
        <begin position="106"/>
        <end position="124"/>
    </location>
</feature>
<protein>
    <submittedName>
        <fullName evidence="2">Uncharacterized protein</fullName>
    </submittedName>
</protein>
<keyword evidence="3" id="KW-1185">Reference proteome</keyword>
<evidence type="ECO:0000313" key="3">
    <source>
        <dbReference type="Proteomes" id="UP001141806"/>
    </source>
</evidence>
<accession>A0A9Q0KWG2</accession>
<organism evidence="2 3">
    <name type="scientific">Protea cynaroides</name>
    <dbReference type="NCBI Taxonomy" id="273540"/>
    <lineage>
        <taxon>Eukaryota</taxon>
        <taxon>Viridiplantae</taxon>
        <taxon>Streptophyta</taxon>
        <taxon>Embryophyta</taxon>
        <taxon>Tracheophyta</taxon>
        <taxon>Spermatophyta</taxon>
        <taxon>Magnoliopsida</taxon>
        <taxon>Proteales</taxon>
        <taxon>Proteaceae</taxon>
        <taxon>Protea</taxon>
    </lineage>
</organism>
<evidence type="ECO:0000313" key="2">
    <source>
        <dbReference type="EMBL" id="KAJ4977957.1"/>
    </source>
</evidence>
<feature type="region of interest" description="Disordered" evidence="1">
    <location>
        <begin position="106"/>
        <end position="129"/>
    </location>
</feature>
<dbReference type="Proteomes" id="UP001141806">
    <property type="component" value="Unassembled WGS sequence"/>
</dbReference>
<reference evidence="2" key="1">
    <citation type="journal article" date="2023" name="Plant J.">
        <title>The genome of the king protea, Protea cynaroides.</title>
        <authorList>
            <person name="Chang J."/>
            <person name="Duong T.A."/>
            <person name="Schoeman C."/>
            <person name="Ma X."/>
            <person name="Roodt D."/>
            <person name="Barker N."/>
            <person name="Li Z."/>
            <person name="Van de Peer Y."/>
            <person name="Mizrachi E."/>
        </authorList>
    </citation>
    <scope>NUCLEOTIDE SEQUENCE</scope>
    <source>
        <tissue evidence="2">Young leaves</tissue>
    </source>
</reference>
<gene>
    <name evidence="2" type="ORF">NE237_008737</name>
</gene>
<evidence type="ECO:0000256" key="1">
    <source>
        <dbReference type="SAM" id="MobiDB-lite"/>
    </source>
</evidence>
<name>A0A9Q0KWG2_9MAGN</name>
<sequence length="266" mass="28854">MFSHSSTKFTSSGSAQRSFDGANADSAVHGYDEPFIIEDEAPMDLVFDNSLALIDQVHHMSHVCNPMQHCALLPSRPYDQGLKGITPNTKLLHEARQVTLNGISSGTAATSVDNTPPAGTSSLSGERHAPTDLALPSRELLISHTAYGPCHSVKGANHNLGTVAFHRVDGDAAMDVSRTLARVDATLSQFSMDLGEGPSQMDGNMGFYVGLRSHVMDFPDWNQGVLHLWDIGMVDDLFSDNFGFVERGAKLIMMGTSWVLGHRRMQ</sequence>
<comment type="caution">
    <text evidence="2">The sequence shown here is derived from an EMBL/GenBank/DDBJ whole genome shotgun (WGS) entry which is preliminary data.</text>
</comment>